<accession>A0A9W7KVY7</accession>
<dbReference type="OrthoDB" id="10548168at2759"/>
<evidence type="ECO:0000256" key="1">
    <source>
        <dbReference type="SAM" id="SignalP"/>
    </source>
</evidence>
<dbReference type="AlphaFoldDB" id="A0A9W7KVY7"/>
<keyword evidence="1" id="KW-0732">Signal</keyword>
<gene>
    <name evidence="2" type="ORF">TrLO_g3312</name>
</gene>
<feature type="chain" id="PRO_5040752230" evidence="1">
    <location>
        <begin position="33"/>
        <end position="115"/>
    </location>
</feature>
<protein>
    <submittedName>
        <fullName evidence="2">Uncharacterized protein</fullName>
    </submittedName>
</protein>
<keyword evidence="3" id="KW-1185">Reference proteome</keyword>
<proteinExistence type="predicted"/>
<feature type="signal peptide" evidence="1">
    <location>
        <begin position="1"/>
        <end position="32"/>
    </location>
</feature>
<comment type="caution">
    <text evidence="2">The sequence shown here is derived from an EMBL/GenBank/DDBJ whole genome shotgun (WGS) entry which is preliminary data.</text>
</comment>
<sequence length="115" mass="12656">MEMNRCILHGSLFVSASIALNLSLVMLVDGHADIPDHIQPFLPPPSSTPESRPDAVELELKRAAEKVKFPWMSVLPEFGDPHAAKPKCLPADLKSFDFLSTQSWARPGCWGCPNC</sequence>
<dbReference type="EMBL" id="BRXW01000197">
    <property type="protein sequence ID" value="GMI13698.1"/>
    <property type="molecule type" value="Genomic_DNA"/>
</dbReference>
<evidence type="ECO:0000313" key="3">
    <source>
        <dbReference type="Proteomes" id="UP001165122"/>
    </source>
</evidence>
<name>A0A9W7KVY7_9STRA</name>
<organism evidence="2 3">
    <name type="scientific">Triparma laevis f. longispina</name>
    <dbReference type="NCBI Taxonomy" id="1714387"/>
    <lineage>
        <taxon>Eukaryota</taxon>
        <taxon>Sar</taxon>
        <taxon>Stramenopiles</taxon>
        <taxon>Ochrophyta</taxon>
        <taxon>Bolidophyceae</taxon>
        <taxon>Parmales</taxon>
        <taxon>Triparmaceae</taxon>
        <taxon>Triparma</taxon>
    </lineage>
</organism>
<dbReference type="Proteomes" id="UP001165122">
    <property type="component" value="Unassembled WGS sequence"/>
</dbReference>
<evidence type="ECO:0000313" key="2">
    <source>
        <dbReference type="EMBL" id="GMI13698.1"/>
    </source>
</evidence>
<reference evidence="3" key="1">
    <citation type="journal article" date="2023" name="Commun. Biol.">
        <title>Genome analysis of Parmales, the sister group of diatoms, reveals the evolutionary specialization of diatoms from phago-mixotrophs to photoautotrophs.</title>
        <authorList>
            <person name="Ban H."/>
            <person name="Sato S."/>
            <person name="Yoshikawa S."/>
            <person name="Yamada K."/>
            <person name="Nakamura Y."/>
            <person name="Ichinomiya M."/>
            <person name="Sato N."/>
            <person name="Blanc-Mathieu R."/>
            <person name="Endo H."/>
            <person name="Kuwata A."/>
            <person name="Ogata H."/>
        </authorList>
    </citation>
    <scope>NUCLEOTIDE SEQUENCE [LARGE SCALE GENOMIC DNA]</scope>
    <source>
        <strain evidence="3">NIES 3700</strain>
    </source>
</reference>